<dbReference type="PANTHER" id="PTHR43132:SF8">
    <property type="entry name" value="HTH-TYPE TRANSCRIPTIONAL REGULATOR KMTR"/>
    <property type="match status" value="1"/>
</dbReference>
<organism evidence="4 5">
    <name type="scientific">Umezawaea endophytica</name>
    <dbReference type="NCBI Taxonomy" id="1654476"/>
    <lineage>
        <taxon>Bacteria</taxon>
        <taxon>Bacillati</taxon>
        <taxon>Actinomycetota</taxon>
        <taxon>Actinomycetes</taxon>
        <taxon>Pseudonocardiales</taxon>
        <taxon>Pseudonocardiaceae</taxon>
        <taxon>Umezawaea</taxon>
    </lineage>
</organism>
<dbReference type="Gene3D" id="1.10.10.10">
    <property type="entry name" value="Winged helix-like DNA-binding domain superfamily/Winged helix DNA-binding domain"/>
    <property type="match status" value="1"/>
</dbReference>
<dbReference type="InterPro" id="IPR036390">
    <property type="entry name" value="WH_DNA-bd_sf"/>
</dbReference>
<evidence type="ECO:0000256" key="1">
    <source>
        <dbReference type="ARBA" id="ARBA00023015"/>
    </source>
</evidence>
<dbReference type="AlphaFoldDB" id="A0A9X2VMZ3"/>
<reference evidence="4" key="1">
    <citation type="submission" date="2022-08" db="EMBL/GenBank/DDBJ databases">
        <authorList>
            <person name="Tistechok S."/>
            <person name="Samborskyy M."/>
            <person name="Roman I."/>
        </authorList>
    </citation>
    <scope>NUCLEOTIDE SEQUENCE</scope>
    <source>
        <strain evidence="4">DSM 103496</strain>
    </source>
</reference>
<dbReference type="PANTHER" id="PTHR43132">
    <property type="entry name" value="ARSENICAL RESISTANCE OPERON REPRESSOR ARSR-RELATED"/>
    <property type="match status" value="1"/>
</dbReference>
<evidence type="ECO:0000313" key="5">
    <source>
        <dbReference type="Proteomes" id="UP001141259"/>
    </source>
</evidence>
<keyword evidence="5" id="KW-1185">Reference proteome</keyword>
<protein>
    <submittedName>
        <fullName evidence="4">Winged helix-turn-helix domain-containing protein</fullName>
    </submittedName>
</protein>
<accession>A0A9X2VMZ3</accession>
<dbReference type="InterPro" id="IPR051011">
    <property type="entry name" value="Metal_resp_trans_reg"/>
</dbReference>
<keyword evidence="2" id="KW-0238">DNA-binding</keyword>
<evidence type="ECO:0000256" key="3">
    <source>
        <dbReference type="ARBA" id="ARBA00023163"/>
    </source>
</evidence>
<sequence length="87" mass="9092">MFPTLAVDREPSPDLVALLGRTRAGVMQALTTPRSTSEIGRVLNLSTSSASEHATTLRNAGLISTTRRGNSVLHVLTSRGHALLGAG</sequence>
<keyword evidence="1" id="KW-0805">Transcription regulation</keyword>
<keyword evidence="3" id="KW-0804">Transcription</keyword>
<dbReference type="InterPro" id="IPR011991">
    <property type="entry name" value="ArsR-like_HTH"/>
</dbReference>
<dbReference type="SUPFAM" id="SSF46785">
    <property type="entry name" value="Winged helix' DNA-binding domain"/>
    <property type="match status" value="1"/>
</dbReference>
<dbReference type="GO" id="GO:0003700">
    <property type="term" value="F:DNA-binding transcription factor activity"/>
    <property type="evidence" value="ECO:0007669"/>
    <property type="project" value="InterPro"/>
</dbReference>
<proteinExistence type="predicted"/>
<dbReference type="EMBL" id="JANYMP010000010">
    <property type="protein sequence ID" value="MCS7479486.1"/>
    <property type="molecule type" value="Genomic_DNA"/>
</dbReference>
<dbReference type="GO" id="GO:0003677">
    <property type="term" value="F:DNA binding"/>
    <property type="evidence" value="ECO:0007669"/>
    <property type="project" value="UniProtKB-KW"/>
</dbReference>
<dbReference type="CDD" id="cd00090">
    <property type="entry name" value="HTH_ARSR"/>
    <property type="match status" value="1"/>
</dbReference>
<comment type="caution">
    <text evidence="4">The sequence shown here is derived from an EMBL/GenBank/DDBJ whole genome shotgun (WGS) entry which is preliminary data.</text>
</comment>
<dbReference type="Proteomes" id="UP001141259">
    <property type="component" value="Unassembled WGS sequence"/>
</dbReference>
<dbReference type="InterPro" id="IPR001845">
    <property type="entry name" value="HTH_ArsR_DNA-bd_dom"/>
</dbReference>
<dbReference type="InterPro" id="IPR036388">
    <property type="entry name" value="WH-like_DNA-bd_sf"/>
</dbReference>
<evidence type="ECO:0000256" key="2">
    <source>
        <dbReference type="ARBA" id="ARBA00023125"/>
    </source>
</evidence>
<evidence type="ECO:0000313" key="4">
    <source>
        <dbReference type="EMBL" id="MCS7479486.1"/>
    </source>
</evidence>
<dbReference type="PRINTS" id="PR00778">
    <property type="entry name" value="HTHARSR"/>
</dbReference>
<name>A0A9X2VMZ3_9PSEU</name>
<gene>
    <name evidence="4" type="ORF">NZH93_21715</name>
</gene>